<name>A0A0E2DAU7_LEPIR</name>
<sequence length="50" mass="6194">MRLGGRFLKGELEFYLLEMKSFYLPRFQKRNSLKIEFLFWFPLCLNIFIV</sequence>
<comment type="caution">
    <text evidence="1">The sequence shown here is derived from an EMBL/GenBank/DDBJ whole genome shotgun (WGS) entry which is preliminary data.</text>
</comment>
<gene>
    <name evidence="1" type="ORF">LEP1GSC105_1912</name>
</gene>
<proteinExistence type="predicted"/>
<evidence type="ECO:0000313" key="1">
    <source>
        <dbReference type="EMBL" id="EKR52793.1"/>
    </source>
</evidence>
<dbReference type="AlphaFoldDB" id="A0A0E2DAU7"/>
<evidence type="ECO:0000313" key="2">
    <source>
        <dbReference type="Proteomes" id="UP000001340"/>
    </source>
</evidence>
<reference evidence="1 2" key="1">
    <citation type="submission" date="2012-10" db="EMBL/GenBank/DDBJ databases">
        <authorList>
            <person name="Harkins D.M."/>
            <person name="Durkin A.S."/>
            <person name="Brinkac L.M."/>
            <person name="Haft D.H."/>
            <person name="Selengut J.D."/>
            <person name="Sanka R."/>
            <person name="DePew J."/>
            <person name="Purushe J."/>
            <person name="Chanthongthip A."/>
            <person name="Lattana O."/>
            <person name="Phetsouvanh R."/>
            <person name="Newton P.N."/>
            <person name="Vinetz J.M."/>
            <person name="Sutton G.G."/>
            <person name="Nierman W.C."/>
            <person name="Fouts D.E."/>
        </authorList>
    </citation>
    <scope>NUCLEOTIDE SEQUENCE [LARGE SCALE GENOMIC DNA]</scope>
    <source>
        <strain evidence="1 2">UI 12758</strain>
    </source>
</reference>
<accession>A0A0E2DAU7</accession>
<dbReference type="Proteomes" id="UP000001340">
    <property type="component" value="Unassembled WGS sequence"/>
</dbReference>
<dbReference type="EMBL" id="AHNR02000076">
    <property type="protein sequence ID" value="EKR52793.1"/>
    <property type="molecule type" value="Genomic_DNA"/>
</dbReference>
<organism evidence="1 2">
    <name type="scientific">Leptospira interrogans str. UI 12758</name>
    <dbReference type="NCBI Taxonomy" id="1049938"/>
    <lineage>
        <taxon>Bacteria</taxon>
        <taxon>Pseudomonadati</taxon>
        <taxon>Spirochaetota</taxon>
        <taxon>Spirochaetia</taxon>
        <taxon>Leptospirales</taxon>
        <taxon>Leptospiraceae</taxon>
        <taxon>Leptospira</taxon>
    </lineage>
</organism>
<protein>
    <submittedName>
        <fullName evidence="1">Uncharacterized protein</fullName>
    </submittedName>
</protein>